<evidence type="ECO:0000313" key="1">
    <source>
        <dbReference type="EMBL" id="MPM91555.1"/>
    </source>
</evidence>
<name>A0A645DQL2_9ZZZZ</name>
<comment type="caution">
    <text evidence="1">The sequence shown here is derived from an EMBL/GenBank/DDBJ whole genome shotgun (WGS) entry which is preliminary data.</text>
</comment>
<reference evidence="1" key="1">
    <citation type="submission" date="2019-08" db="EMBL/GenBank/DDBJ databases">
        <authorList>
            <person name="Kucharzyk K."/>
            <person name="Murdoch R.W."/>
            <person name="Higgins S."/>
            <person name="Loffler F."/>
        </authorList>
    </citation>
    <scope>NUCLEOTIDE SEQUENCE</scope>
</reference>
<dbReference type="EMBL" id="VSSQ01038597">
    <property type="protein sequence ID" value="MPM91555.1"/>
    <property type="molecule type" value="Genomic_DNA"/>
</dbReference>
<sequence>MVLHAALDVGIEGLGLVEGLVRHEDDLGGACGQIAPILGCSRLHDHRPALRRARHVQRPAHLEVAALVVDGVQLVGVEIDAAVGIAHEGVLLPTVPQALDYVMELGRATIAVCVAELGRAIEVLRLGRGGRGDEVPARAAA</sequence>
<dbReference type="AlphaFoldDB" id="A0A645DQL2"/>
<protein>
    <submittedName>
        <fullName evidence="1">Uncharacterized protein</fullName>
    </submittedName>
</protein>
<gene>
    <name evidence="1" type="ORF">SDC9_138686</name>
</gene>
<proteinExistence type="predicted"/>
<accession>A0A645DQL2</accession>
<organism evidence="1">
    <name type="scientific">bioreactor metagenome</name>
    <dbReference type="NCBI Taxonomy" id="1076179"/>
    <lineage>
        <taxon>unclassified sequences</taxon>
        <taxon>metagenomes</taxon>
        <taxon>ecological metagenomes</taxon>
    </lineage>
</organism>